<name>A0ABT8XBJ7_9HYPH</name>
<dbReference type="InterPro" id="IPR013249">
    <property type="entry name" value="RNA_pol_sigma70_r4_t2"/>
</dbReference>
<dbReference type="PANTHER" id="PTHR43133">
    <property type="entry name" value="RNA POLYMERASE ECF-TYPE SIGMA FACTO"/>
    <property type="match status" value="1"/>
</dbReference>
<dbReference type="InterPro" id="IPR014284">
    <property type="entry name" value="RNA_pol_sigma-70_dom"/>
</dbReference>
<dbReference type="InterPro" id="IPR013325">
    <property type="entry name" value="RNA_pol_sigma_r2"/>
</dbReference>
<organism evidence="7 8">
    <name type="scientific">Shinella curvata</name>
    <dbReference type="NCBI Taxonomy" id="1817964"/>
    <lineage>
        <taxon>Bacteria</taxon>
        <taxon>Pseudomonadati</taxon>
        <taxon>Pseudomonadota</taxon>
        <taxon>Alphaproteobacteria</taxon>
        <taxon>Hyphomicrobiales</taxon>
        <taxon>Rhizobiaceae</taxon>
        <taxon>Shinella</taxon>
    </lineage>
</organism>
<dbReference type="EMBL" id="WHSC02000002">
    <property type="protein sequence ID" value="MDO6120814.1"/>
    <property type="molecule type" value="Genomic_DNA"/>
</dbReference>
<dbReference type="InterPro" id="IPR013324">
    <property type="entry name" value="RNA_pol_sigma_r3/r4-like"/>
</dbReference>
<reference evidence="7" key="1">
    <citation type="submission" date="2022-04" db="EMBL/GenBank/DDBJ databases">
        <title>Shinella lacus sp. nov., a novel member of the genus Shinella from water.</title>
        <authorList>
            <person name="Deng Y."/>
        </authorList>
    </citation>
    <scope>NUCLEOTIDE SEQUENCE</scope>
    <source>
        <strain evidence="7">JCM 31239</strain>
    </source>
</reference>
<dbReference type="InterPro" id="IPR007627">
    <property type="entry name" value="RNA_pol_sigma70_r2"/>
</dbReference>
<dbReference type="Gene3D" id="1.10.10.10">
    <property type="entry name" value="Winged helix-like DNA-binding domain superfamily/Winged helix DNA-binding domain"/>
    <property type="match status" value="1"/>
</dbReference>
<feature type="domain" description="RNA polymerase sigma-70 region 2" evidence="5">
    <location>
        <begin position="24"/>
        <end position="89"/>
    </location>
</feature>
<dbReference type="RefSeq" id="WP_244761747.1">
    <property type="nucleotide sequence ID" value="NZ_JALJCJ010000004.1"/>
</dbReference>
<keyword evidence="8" id="KW-1185">Reference proteome</keyword>
<evidence type="ECO:0000256" key="1">
    <source>
        <dbReference type="ARBA" id="ARBA00010641"/>
    </source>
</evidence>
<feature type="domain" description="RNA polymerase sigma factor 70 region 4 type 2" evidence="6">
    <location>
        <begin position="123"/>
        <end position="174"/>
    </location>
</feature>
<evidence type="ECO:0000313" key="7">
    <source>
        <dbReference type="EMBL" id="MDO6120814.1"/>
    </source>
</evidence>
<evidence type="ECO:0000256" key="2">
    <source>
        <dbReference type="ARBA" id="ARBA00023015"/>
    </source>
</evidence>
<proteinExistence type="inferred from homology"/>
<accession>A0ABT8XBJ7</accession>
<keyword evidence="4" id="KW-0804">Transcription</keyword>
<dbReference type="PANTHER" id="PTHR43133:SF63">
    <property type="entry name" value="RNA POLYMERASE SIGMA FACTOR FECI-RELATED"/>
    <property type="match status" value="1"/>
</dbReference>
<evidence type="ECO:0000313" key="8">
    <source>
        <dbReference type="Proteomes" id="UP001177080"/>
    </source>
</evidence>
<comment type="similarity">
    <text evidence="1">Belongs to the sigma-70 factor family. ECF subfamily.</text>
</comment>
<dbReference type="InterPro" id="IPR039425">
    <property type="entry name" value="RNA_pol_sigma-70-like"/>
</dbReference>
<dbReference type="Gene3D" id="1.10.1740.10">
    <property type="match status" value="1"/>
</dbReference>
<dbReference type="Pfam" id="PF04542">
    <property type="entry name" value="Sigma70_r2"/>
    <property type="match status" value="1"/>
</dbReference>
<dbReference type="InterPro" id="IPR036388">
    <property type="entry name" value="WH-like_DNA-bd_sf"/>
</dbReference>
<evidence type="ECO:0000259" key="5">
    <source>
        <dbReference type="Pfam" id="PF04542"/>
    </source>
</evidence>
<protein>
    <submittedName>
        <fullName evidence="7">RNA polymerase sigma factor</fullName>
    </submittedName>
</protein>
<evidence type="ECO:0000259" key="6">
    <source>
        <dbReference type="Pfam" id="PF08281"/>
    </source>
</evidence>
<evidence type="ECO:0000256" key="4">
    <source>
        <dbReference type="ARBA" id="ARBA00023163"/>
    </source>
</evidence>
<dbReference type="Pfam" id="PF08281">
    <property type="entry name" value="Sigma70_r4_2"/>
    <property type="match status" value="1"/>
</dbReference>
<keyword evidence="3" id="KW-0731">Sigma factor</keyword>
<dbReference type="SUPFAM" id="SSF88659">
    <property type="entry name" value="Sigma3 and sigma4 domains of RNA polymerase sigma factors"/>
    <property type="match status" value="1"/>
</dbReference>
<sequence>MSRSPSPIAWDVLDGNDLLNRAMEAHYADITKAVRRKGHPLSTARDVVHDLYIKLAAQPDVLRNKRSIKAFLCRSAVNLGIDRLRRENREARLFSGTEKEAMAVPSLGPAPDLALEIEARVAILRDAIGELPERRRVVFILHRLHHLSPDEISRKLKISRNMVDRHLRRAFAHCLDRLLHVD</sequence>
<dbReference type="NCBIfam" id="TIGR02937">
    <property type="entry name" value="sigma70-ECF"/>
    <property type="match status" value="1"/>
</dbReference>
<keyword evidence="2" id="KW-0805">Transcription regulation</keyword>
<dbReference type="SUPFAM" id="SSF88946">
    <property type="entry name" value="Sigma2 domain of RNA polymerase sigma factors"/>
    <property type="match status" value="1"/>
</dbReference>
<gene>
    <name evidence="7" type="ORF">GB928_006410</name>
</gene>
<evidence type="ECO:0000256" key="3">
    <source>
        <dbReference type="ARBA" id="ARBA00023082"/>
    </source>
</evidence>
<comment type="caution">
    <text evidence="7">The sequence shown here is derived from an EMBL/GenBank/DDBJ whole genome shotgun (WGS) entry which is preliminary data.</text>
</comment>
<dbReference type="Proteomes" id="UP001177080">
    <property type="component" value="Unassembled WGS sequence"/>
</dbReference>